<evidence type="ECO:0000313" key="2">
    <source>
        <dbReference type="EMBL" id="ADV48064.1"/>
    </source>
</evidence>
<keyword evidence="1" id="KW-0812">Transmembrane</keyword>
<feature type="transmembrane region" description="Helical" evidence="1">
    <location>
        <begin position="79"/>
        <end position="101"/>
    </location>
</feature>
<keyword evidence="1" id="KW-1133">Transmembrane helix</keyword>
<dbReference type="RefSeq" id="WP_013549554.1">
    <property type="nucleotide sequence ID" value="NC_014934.1"/>
</dbReference>
<feature type="transmembrane region" description="Helical" evidence="1">
    <location>
        <begin position="107"/>
        <end position="125"/>
    </location>
</feature>
<evidence type="ECO:0000313" key="3">
    <source>
        <dbReference type="Proteomes" id="UP000008634"/>
    </source>
</evidence>
<proteinExistence type="predicted"/>
<keyword evidence="1" id="KW-0472">Membrane</keyword>
<dbReference type="STRING" id="688270.Celal_0729"/>
<dbReference type="HOGENOM" id="CLU_1905982_0_0_10"/>
<organism evidence="2 3">
    <name type="scientific">Cellulophaga algicola (strain DSM 14237 / IC166 / ACAM 630)</name>
    <dbReference type="NCBI Taxonomy" id="688270"/>
    <lineage>
        <taxon>Bacteria</taxon>
        <taxon>Pseudomonadati</taxon>
        <taxon>Bacteroidota</taxon>
        <taxon>Flavobacteriia</taxon>
        <taxon>Flavobacteriales</taxon>
        <taxon>Flavobacteriaceae</taxon>
        <taxon>Cellulophaga</taxon>
    </lineage>
</organism>
<dbReference type="EMBL" id="CP002453">
    <property type="protein sequence ID" value="ADV48064.1"/>
    <property type="molecule type" value="Genomic_DNA"/>
</dbReference>
<dbReference type="KEGG" id="cao:Celal_0729"/>
<evidence type="ECO:0008006" key="4">
    <source>
        <dbReference type="Google" id="ProtNLM"/>
    </source>
</evidence>
<dbReference type="OrthoDB" id="2223488at2"/>
<name>E6XDZ8_CELAD</name>
<protein>
    <recommendedName>
        <fullName evidence="4">PEGA domain-containing protein</fullName>
    </recommendedName>
</protein>
<evidence type="ECO:0000256" key="1">
    <source>
        <dbReference type="SAM" id="Phobius"/>
    </source>
</evidence>
<sequence length="138" mass="15745">MPKLIVERTSEWNNKARQIDFYIDGVQKGILDNGKTLTFDLEPGTHEIVAKINNRRSEKIQINFTKDETKTFKLAGFKYGSLVMPLIIGSVLIFLVCKAFLNIELKFLLALSLLAFLYPVYYMTLGKNNYLSLSDLTS</sequence>
<dbReference type="eggNOG" id="ENOG5032Z1S">
    <property type="taxonomic scope" value="Bacteria"/>
</dbReference>
<dbReference type="AlphaFoldDB" id="E6XDZ8"/>
<keyword evidence="3" id="KW-1185">Reference proteome</keyword>
<accession>E6XDZ8</accession>
<dbReference type="Proteomes" id="UP000008634">
    <property type="component" value="Chromosome"/>
</dbReference>
<gene>
    <name evidence="2" type="ordered locus">Celal_0729</name>
</gene>
<reference evidence="2 3" key="1">
    <citation type="journal article" date="2010" name="Stand. Genomic Sci.">
        <title>Complete genome sequence of Cellulophaga algicola type strain (IC166).</title>
        <authorList>
            <person name="Abt B."/>
            <person name="Lu M."/>
            <person name="Misra M."/>
            <person name="Han C."/>
            <person name="Nolan M."/>
            <person name="Lucas S."/>
            <person name="Hammon N."/>
            <person name="Deshpande S."/>
            <person name="Cheng J.F."/>
            <person name="Tapia R."/>
            <person name="Goodwin L."/>
            <person name="Pitluck S."/>
            <person name="Liolios K."/>
            <person name="Pagani I."/>
            <person name="Ivanova N."/>
            <person name="Mavromatis K."/>
            <person name="Ovchinikova G."/>
            <person name="Pati A."/>
            <person name="Chen A."/>
            <person name="Palaniappan K."/>
            <person name="Land M."/>
            <person name="Hauser L."/>
            <person name="Chang Y.J."/>
            <person name="Jeffries C.D."/>
            <person name="Detter J.C."/>
            <person name="Brambilla E."/>
            <person name="Rohde M."/>
            <person name="Tindall B.J."/>
            <person name="Goker M."/>
            <person name="Woyke T."/>
            <person name="Bristow J."/>
            <person name="Eisen J.A."/>
            <person name="Markowitz V."/>
            <person name="Hugenholtz P."/>
            <person name="Kyrpides N.C."/>
            <person name="Klenk H.P."/>
            <person name="Lapidus A."/>
        </authorList>
    </citation>
    <scope>NUCLEOTIDE SEQUENCE [LARGE SCALE GENOMIC DNA]</scope>
    <source>
        <strain evidence="3">DSM 14237 / IC166 / ACAM 630</strain>
    </source>
</reference>